<keyword evidence="6" id="KW-0808">Transferase</keyword>
<evidence type="ECO:0000256" key="4">
    <source>
        <dbReference type="ARBA" id="ARBA00021546"/>
    </source>
</evidence>
<feature type="transmembrane region" description="Helical" evidence="14">
    <location>
        <begin position="167"/>
        <end position="187"/>
    </location>
</feature>
<feature type="transmembrane region" description="Helical" evidence="14">
    <location>
        <begin position="370"/>
        <end position="392"/>
    </location>
</feature>
<accession>A0A2G8RH49</accession>
<keyword evidence="5" id="KW-1003">Cell membrane</keyword>
<dbReference type="InterPro" id="IPR022791">
    <property type="entry name" value="L-PG_synthase/AglD"/>
</dbReference>
<name>A0A2G8RH49_9RHOB</name>
<evidence type="ECO:0000256" key="7">
    <source>
        <dbReference type="ARBA" id="ARBA00022692"/>
    </source>
</evidence>
<evidence type="ECO:0000256" key="12">
    <source>
        <dbReference type="ARBA" id="ARBA00031899"/>
    </source>
</evidence>
<dbReference type="SUPFAM" id="SSF55729">
    <property type="entry name" value="Acyl-CoA N-acyltransferases (Nat)"/>
    <property type="match status" value="1"/>
</dbReference>
<dbReference type="PANTHER" id="PTHR34697">
    <property type="entry name" value="PHOSPHATIDYLGLYCEROL LYSYLTRANSFERASE"/>
    <property type="match status" value="1"/>
</dbReference>
<comment type="similarity">
    <text evidence="2">Belongs to the LPG synthase family.</text>
</comment>
<keyword evidence="11" id="KW-0046">Antibiotic resistance</keyword>
<dbReference type="GO" id="GO:0006629">
    <property type="term" value="P:lipid metabolic process"/>
    <property type="evidence" value="ECO:0007669"/>
    <property type="project" value="UniProtKB-KW"/>
</dbReference>
<feature type="transmembrane region" description="Helical" evidence="14">
    <location>
        <begin position="335"/>
        <end position="358"/>
    </location>
</feature>
<dbReference type="EC" id="2.3.2.3" evidence="3"/>
<dbReference type="Pfam" id="PF03706">
    <property type="entry name" value="LPG_synthase_TM"/>
    <property type="match status" value="1"/>
</dbReference>
<evidence type="ECO:0000313" key="17">
    <source>
        <dbReference type="Proteomes" id="UP000231259"/>
    </source>
</evidence>
<feature type="transmembrane region" description="Helical" evidence="14">
    <location>
        <begin position="428"/>
        <end position="447"/>
    </location>
</feature>
<organism evidence="16 17">
    <name type="scientific">Puniceibacterium antarcticum</name>
    <dbReference type="NCBI Taxonomy" id="1206336"/>
    <lineage>
        <taxon>Bacteria</taxon>
        <taxon>Pseudomonadati</taxon>
        <taxon>Pseudomonadota</taxon>
        <taxon>Alphaproteobacteria</taxon>
        <taxon>Rhodobacterales</taxon>
        <taxon>Paracoccaceae</taxon>
        <taxon>Puniceibacterium</taxon>
    </lineage>
</organism>
<dbReference type="Proteomes" id="UP000231259">
    <property type="component" value="Unassembled WGS sequence"/>
</dbReference>
<feature type="transmembrane region" description="Helical" evidence="14">
    <location>
        <begin position="12"/>
        <end position="32"/>
    </location>
</feature>
<dbReference type="NCBIfam" id="NF033480">
    <property type="entry name" value="bifunc_MprF"/>
    <property type="match status" value="1"/>
</dbReference>
<feature type="transmembrane region" description="Helical" evidence="14">
    <location>
        <begin position="279"/>
        <end position="304"/>
    </location>
</feature>
<evidence type="ECO:0000256" key="3">
    <source>
        <dbReference type="ARBA" id="ARBA00012014"/>
    </source>
</evidence>
<keyword evidence="7 14" id="KW-0812">Transmembrane</keyword>
<evidence type="ECO:0000256" key="8">
    <source>
        <dbReference type="ARBA" id="ARBA00022989"/>
    </source>
</evidence>
<feature type="transmembrane region" description="Helical" evidence="14">
    <location>
        <begin position="404"/>
        <end position="422"/>
    </location>
</feature>
<dbReference type="GO" id="GO:0005886">
    <property type="term" value="C:plasma membrane"/>
    <property type="evidence" value="ECO:0007669"/>
    <property type="project" value="UniProtKB-SubCell"/>
</dbReference>
<dbReference type="GO" id="GO:0046677">
    <property type="term" value="P:response to antibiotic"/>
    <property type="evidence" value="ECO:0007669"/>
    <property type="project" value="UniProtKB-KW"/>
</dbReference>
<comment type="caution">
    <text evidence="16">The sequence shown here is derived from an EMBL/GenBank/DDBJ whole genome shotgun (WGS) entry which is preliminary data.</text>
</comment>
<keyword evidence="9" id="KW-0443">Lipid metabolism</keyword>
<evidence type="ECO:0000256" key="10">
    <source>
        <dbReference type="ARBA" id="ARBA00023136"/>
    </source>
</evidence>
<comment type="subcellular location">
    <subcellularLocation>
        <location evidence="1">Cell membrane</location>
        <topology evidence="1">Multi-pass membrane protein</topology>
    </subcellularLocation>
</comment>
<dbReference type="EMBL" id="AWWI01000050">
    <property type="protein sequence ID" value="PIL20904.1"/>
    <property type="molecule type" value="Genomic_DNA"/>
</dbReference>
<keyword evidence="10 14" id="KW-0472">Membrane</keyword>
<keyword evidence="8 14" id="KW-1133">Transmembrane helix</keyword>
<feature type="domain" description="Phosphatidylglycerol lysyltransferase C-terminal" evidence="15">
    <location>
        <begin position="544"/>
        <end position="833"/>
    </location>
</feature>
<dbReference type="Pfam" id="PF09924">
    <property type="entry name" value="LPG_synthase_C"/>
    <property type="match status" value="1"/>
</dbReference>
<feature type="transmembrane region" description="Helical" evidence="14">
    <location>
        <begin position="240"/>
        <end position="259"/>
    </location>
</feature>
<proteinExistence type="inferred from homology"/>
<evidence type="ECO:0000256" key="14">
    <source>
        <dbReference type="SAM" id="Phobius"/>
    </source>
</evidence>
<feature type="transmembrane region" description="Helical" evidence="14">
    <location>
        <begin position="86"/>
        <end position="111"/>
    </location>
</feature>
<evidence type="ECO:0000313" key="16">
    <source>
        <dbReference type="EMBL" id="PIL20904.1"/>
    </source>
</evidence>
<evidence type="ECO:0000259" key="15">
    <source>
        <dbReference type="Pfam" id="PF09924"/>
    </source>
</evidence>
<evidence type="ECO:0000256" key="13">
    <source>
        <dbReference type="ARBA" id="ARBA00047540"/>
    </source>
</evidence>
<dbReference type="InterPro" id="IPR051211">
    <property type="entry name" value="PG_lysyltransferase"/>
</dbReference>
<dbReference type="GO" id="GO:0055091">
    <property type="term" value="P:phospholipid homeostasis"/>
    <property type="evidence" value="ECO:0007669"/>
    <property type="project" value="TreeGrafter"/>
</dbReference>
<evidence type="ECO:0000256" key="5">
    <source>
        <dbReference type="ARBA" id="ARBA00022475"/>
    </source>
</evidence>
<dbReference type="GO" id="GO:0050071">
    <property type="term" value="F:phosphatidylglycerol lysyltransferase activity"/>
    <property type="evidence" value="ECO:0007669"/>
    <property type="project" value="UniProtKB-EC"/>
</dbReference>
<feature type="transmembrane region" description="Helical" evidence="14">
    <location>
        <begin position="52"/>
        <end position="74"/>
    </location>
</feature>
<dbReference type="AlphaFoldDB" id="A0A2G8RH49"/>
<comment type="catalytic activity">
    <reaction evidence="13">
        <text>L-lysyl-tRNA(Lys) + a 1,2-diacyl-sn-glycero-3-phospho-(1'-sn-glycerol) = a 1,2-diacyl-sn-glycero-3-phospho-1'-(3'-O-L-lysyl)-sn-glycerol + tRNA(Lys)</text>
        <dbReference type="Rhea" id="RHEA:10668"/>
        <dbReference type="Rhea" id="RHEA-COMP:9696"/>
        <dbReference type="Rhea" id="RHEA-COMP:9697"/>
        <dbReference type="ChEBI" id="CHEBI:64716"/>
        <dbReference type="ChEBI" id="CHEBI:75792"/>
        <dbReference type="ChEBI" id="CHEBI:78442"/>
        <dbReference type="ChEBI" id="CHEBI:78529"/>
        <dbReference type="EC" id="2.3.2.3"/>
    </reaction>
</comment>
<gene>
    <name evidence="16" type="ORF">P775_07000</name>
</gene>
<feature type="transmembrane region" description="Helical" evidence="14">
    <location>
        <begin position="131"/>
        <end position="155"/>
    </location>
</feature>
<dbReference type="PANTHER" id="PTHR34697:SF2">
    <property type="entry name" value="PHOSPHATIDYLGLYCEROL LYSYLTRANSFERASE"/>
    <property type="match status" value="1"/>
</dbReference>
<evidence type="ECO:0000256" key="2">
    <source>
        <dbReference type="ARBA" id="ARBA00008627"/>
    </source>
</evidence>
<reference evidence="16 17" key="1">
    <citation type="submission" date="2013-09" db="EMBL/GenBank/DDBJ databases">
        <title>Genome sequencing of Phaeobacter antarcticus sp. nov. SM1211.</title>
        <authorList>
            <person name="Zhang X.-Y."/>
            <person name="Liu C."/>
            <person name="Chen X.-L."/>
            <person name="Xie B.-B."/>
            <person name="Qin Q.-L."/>
            <person name="Rong J.-C."/>
            <person name="Zhang Y.-Z."/>
        </authorList>
    </citation>
    <scope>NUCLEOTIDE SEQUENCE [LARGE SCALE GENOMIC DNA]</scope>
    <source>
        <strain evidence="16 17">SM1211</strain>
    </source>
</reference>
<evidence type="ECO:0000256" key="6">
    <source>
        <dbReference type="ARBA" id="ARBA00022679"/>
    </source>
</evidence>
<feature type="transmembrane region" description="Helical" evidence="14">
    <location>
        <begin position="459"/>
        <end position="481"/>
    </location>
</feature>
<evidence type="ECO:0000256" key="1">
    <source>
        <dbReference type="ARBA" id="ARBA00004651"/>
    </source>
</evidence>
<feature type="transmembrane region" description="Helical" evidence="14">
    <location>
        <begin position="501"/>
        <end position="521"/>
    </location>
</feature>
<dbReference type="OrthoDB" id="145485at2"/>
<keyword evidence="17" id="KW-1185">Reference proteome</keyword>
<sequence>MTLPDLNTLRRILPIALGVALFGLGVFALVHLMHSLDPATVLAQMKSTPPNALLLAVAATAVGYAALVGYDALALQFIAKPLPARIVALGGFLGYAFGNTIGVSIVSGGAIRYRIYSAFGLDAFQVAAVSGYIAAALGTGLTLIGLGALSLHPWVVSQLVPFSPGQVRFGALALLFGALGLILFLSVGRHRLRLWRMDLHLPGPRSLAAQLVITLIDVAAAAFALWILMPAGTPPFASFIAIYAIATMVGILSHVPGGIGVFETVVIGTLPQGIAVSDAAAALVLFRILYYLLPFALGFIIVSVNEARLAGGMMSRIAGRIPASSRPAIEAVHGFAPSIAALVTFGFGAYLLLVSLIPSVRESAMVEGEFVAALLIEGGTLLSAMLGVVLLILSHGLARRIRAAFLLTLAALAGGACAALLNNLDLETATLLLAGALLLLPFARGFPRQAKLTDAVFSPGWFILVLGVVLAALTFFLMYRTTPYSNDLWTEIAHGANTPRALRAGLLASALLLIFAVFNALRPVRRKPVSAQEDGVLEQVSTILNKSGHPHACVALSGDKQFLFSESGASFLMYAVKGGRWVALSDPVGDTAEFTDLCWSFIDLARGASAQPVFYEVSADNLAIYVELGLGLHKIGEEAVVALDTFSLSGSSFKSMRAAHNKRQREGLSMTIALPPHDDAVMRDLQAVSQSWLGGKSGFEKGFSVGRFDPAYLDRFPIALVRRDGRILAFASILAPGDGSRVAIDLMRYLPDEASGMMEFLFLSLIEHYRDAGALELSLGVAPLAGLSSRSVGRMWSRVGRFIYRHGGAFYNFEGLRAFKQKFRPDWRPRYIVVAPGLSPTRAMADVALLIAGGPRGLIGK</sequence>
<dbReference type="RefSeq" id="WP_099910246.1">
    <property type="nucleotide sequence ID" value="NZ_AWWI01000050.1"/>
</dbReference>
<dbReference type="InterPro" id="IPR016181">
    <property type="entry name" value="Acyl_CoA_acyltransferase"/>
</dbReference>
<evidence type="ECO:0000256" key="11">
    <source>
        <dbReference type="ARBA" id="ARBA00023251"/>
    </source>
</evidence>
<dbReference type="InterPro" id="IPR024320">
    <property type="entry name" value="LPG_synthase_C"/>
</dbReference>
<evidence type="ECO:0000256" key="9">
    <source>
        <dbReference type="ARBA" id="ARBA00023098"/>
    </source>
</evidence>
<feature type="transmembrane region" description="Helical" evidence="14">
    <location>
        <begin position="207"/>
        <end position="228"/>
    </location>
</feature>
<protein>
    <recommendedName>
        <fullName evidence="4">Phosphatidylglycerol lysyltransferase</fullName>
        <ecNumber evidence="3">2.3.2.3</ecNumber>
    </recommendedName>
    <alternativeName>
        <fullName evidence="12">Lysylphosphatidylglycerol synthase</fullName>
    </alternativeName>
</protein>